<evidence type="ECO:0008006" key="5">
    <source>
        <dbReference type="Google" id="ProtNLM"/>
    </source>
</evidence>
<evidence type="ECO:0000259" key="2">
    <source>
        <dbReference type="Pfam" id="PF13439"/>
    </source>
</evidence>
<dbReference type="STRING" id="1129794.C427_4213"/>
<dbReference type="InterPro" id="IPR001296">
    <property type="entry name" value="Glyco_trans_1"/>
</dbReference>
<dbReference type="Pfam" id="PF00534">
    <property type="entry name" value="Glycos_transf_1"/>
    <property type="match status" value="1"/>
</dbReference>
<dbReference type="SUPFAM" id="SSF53756">
    <property type="entry name" value="UDP-Glycosyltransferase/glycogen phosphorylase"/>
    <property type="match status" value="1"/>
</dbReference>
<evidence type="ECO:0000259" key="1">
    <source>
        <dbReference type="Pfam" id="PF00534"/>
    </source>
</evidence>
<name>K6Z5I1_9ALTE</name>
<organism evidence="3 4">
    <name type="scientific">Paraglaciecola psychrophila 170</name>
    <dbReference type="NCBI Taxonomy" id="1129794"/>
    <lineage>
        <taxon>Bacteria</taxon>
        <taxon>Pseudomonadati</taxon>
        <taxon>Pseudomonadota</taxon>
        <taxon>Gammaproteobacteria</taxon>
        <taxon>Alteromonadales</taxon>
        <taxon>Alteromonadaceae</taxon>
        <taxon>Paraglaciecola</taxon>
    </lineage>
</organism>
<feature type="domain" description="Glycosyltransferase subfamily 4-like N-terminal" evidence="2">
    <location>
        <begin position="19"/>
        <end position="171"/>
    </location>
</feature>
<keyword evidence="4" id="KW-1185">Reference proteome</keyword>
<dbReference type="eggNOG" id="COG0438">
    <property type="taxonomic scope" value="Bacteria"/>
</dbReference>
<dbReference type="AlphaFoldDB" id="K6Z5I1"/>
<dbReference type="PATRIC" id="fig|1129794.4.peg.4194"/>
<accession>K6Z5I1</accession>
<proteinExistence type="predicted"/>
<dbReference type="PANTHER" id="PTHR45947">
    <property type="entry name" value="SULFOQUINOVOSYL TRANSFERASE SQD2"/>
    <property type="match status" value="1"/>
</dbReference>
<gene>
    <name evidence="3" type="ORF">C427_4213</name>
</gene>
<evidence type="ECO:0000313" key="3">
    <source>
        <dbReference type="EMBL" id="AGH46318.1"/>
    </source>
</evidence>
<protein>
    <recommendedName>
        <fullName evidence="5">Group 1 glycosyl transferase</fullName>
    </recommendedName>
</protein>
<reference evidence="3 4" key="1">
    <citation type="journal article" date="2013" name="Genome Announc.">
        <title>Complete Genome Sequence of Glaciecola psychrophila Strain 170T.</title>
        <authorList>
            <person name="Yin J."/>
            <person name="Chen J."/>
            <person name="Liu G."/>
            <person name="Yu Y."/>
            <person name="Song L."/>
            <person name="Wang X."/>
            <person name="Qu X."/>
        </authorList>
    </citation>
    <scope>NUCLEOTIDE SEQUENCE [LARGE SCALE GENOMIC DNA]</scope>
    <source>
        <strain evidence="3 4">170</strain>
    </source>
</reference>
<dbReference type="CDD" id="cd03801">
    <property type="entry name" value="GT4_PimA-like"/>
    <property type="match status" value="1"/>
</dbReference>
<dbReference type="HOGENOM" id="CLU_009583_2_4_6"/>
<feature type="domain" description="Glycosyl transferase family 1" evidence="1">
    <location>
        <begin position="224"/>
        <end position="387"/>
    </location>
</feature>
<dbReference type="OrthoDB" id="4611853at2"/>
<dbReference type="Proteomes" id="UP000011864">
    <property type="component" value="Chromosome"/>
</dbReference>
<dbReference type="EMBL" id="CP003837">
    <property type="protein sequence ID" value="AGH46318.1"/>
    <property type="molecule type" value="Genomic_DNA"/>
</dbReference>
<dbReference type="KEGG" id="gps:C427_4213"/>
<dbReference type="Gene3D" id="3.40.50.2000">
    <property type="entry name" value="Glycogen Phosphorylase B"/>
    <property type="match status" value="2"/>
</dbReference>
<dbReference type="InterPro" id="IPR028098">
    <property type="entry name" value="Glyco_trans_4-like_N"/>
</dbReference>
<dbReference type="PANTHER" id="PTHR45947:SF3">
    <property type="entry name" value="SULFOQUINOVOSYL TRANSFERASE SQD2"/>
    <property type="match status" value="1"/>
</dbReference>
<dbReference type="InterPro" id="IPR050194">
    <property type="entry name" value="Glycosyltransferase_grp1"/>
</dbReference>
<dbReference type="Pfam" id="PF13439">
    <property type="entry name" value="Glyco_transf_4"/>
    <property type="match status" value="1"/>
</dbReference>
<dbReference type="GO" id="GO:0016757">
    <property type="term" value="F:glycosyltransferase activity"/>
    <property type="evidence" value="ECO:0007669"/>
    <property type="project" value="InterPro"/>
</dbReference>
<dbReference type="RefSeq" id="WP_007643244.1">
    <property type="nucleotide sequence ID" value="NC_020514.1"/>
</dbReference>
<evidence type="ECO:0000313" key="4">
    <source>
        <dbReference type="Proteomes" id="UP000011864"/>
    </source>
</evidence>
<sequence>MTNRVLICASTFPRFKSDGMVDFVWQQARYLKKHYPRLDVHVLVPHAPESSKYEVWEYVHIHRYAYFKPESAQSLVYPAIWPNIKEKPLRLLQVPFLLLSCYLATRKLVKAYDFDLIYSHWFTPQGIMCNKVASDNNIPHTLTSHAADIIILKKIPWLGPYLVKKILPSFKAISFAGSRGQNQALDFFHNEQQKVLAAKSKVLPMGVDLQLPKLSPQGQNVTINGPLKLLFVGRLAEKKGVTYLLHAMAIAKQRGIAVTLDLLGDGPLLPAIKQEAAKLDVTEQINFQGFVNGEDKFRFIQQTDLFVLPSIVTADGDAEGLPVSLLEAMSAGALCCASDESGAPDIIDDGETALMFKAKCADALVSIIERVANMPIQQRQDISQKAKAAGMVYLWDNMIHQHAEFLILPFLNGGGVGNY</sequence>